<evidence type="ECO:0000259" key="2">
    <source>
        <dbReference type="PROSITE" id="PS50067"/>
    </source>
</evidence>
<comment type="similarity">
    <text evidence="1">Belongs to the TRAFAC class myosin-kinesin ATPase superfamily. Kinesin family.</text>
</comment>
<feature type="domain" description="Kinesin motor" evidence="2">
    <location>
        <begin position="58"/>
        <end position="101"/>
    </location>
</feature>
<dbReference type="GO" id="GO:0005524">
    <property type="term" value="F:ATP binding"/>
    <property type="evidence" value="ECO:0007669"/>
    <property type="project" value="InterPro"/>
</dbReference>
<sequence length="101" mass="11449">FILKEKDTHINLVVTVPVTRKENLFDRLKARTMIRNHTPALRPPASKGALPTCQVKEPVQVYCRVRPMENQNETACLKMVSPSTVQMLSPETAINYRDGCL</sequence>
<protein>
    <recommendedName>
        <fullName evidence="2">Kinesin motor domain-containing protein</fullName>
    </recommendedName>
</protein>
<proteinExistence type="inferred from homology"/>
<dbReference type="GO" id="GO:0003777">
    <property type="term" value="F:microtubule motor activity"/>
    <property type="evidence" value="ECO:0007669"/>
    <property type="project" value="InterPro"/>
</dbReference>
<organism evidence="3">
    <name type="scientific">Graphocephala atropunctata</name>
    <dbReference type="NCBI Taxonomy" id="36148"/>
    <lineage>
        <taxon>Eukaryota</taxon>
        <taxon>Metazoa</taxon>
        <taxon>Ecdysozoa</taxon>
        <taxon>Arthropoda</taxon>
        <taxon>Hexapoda</taxon>
        <taxon>Insecta</taxon>
        <taxon>Pterygota</taxon>
        <taxon>Neoptera</taxon>
        <taxon>Paraneoptera</taxon>
        <taxon>Hemiptera</taxon>
        <taxon>Auchenorrhyncha</taxon>
        <taxon>Membracoidea</taxon>
        <taxon>Cicadellidae</taxon>
        <taxon>Cicadellinae</taxon>
        <taxon>Cicadellini</taxon>
        <taxon>Graphocephala</taxon>
    </lineage>
</organism>
<dbReference type="GO" id="GO:0008017">
    <property type="term" value="F:microtubule binding"/>
    <property type="evidence" value="ECO:0007669"/>
    <property type="project" value="InterPro"/>
</dbReference>
<evidence type="ECO:0000256" key="1">
    <source>
        <dbReference type="PROSITE-ProRule" id="PRU00283"/>
    </source>
</evidence>
<reference evidence="3" key="1">
    <citation type="submission" date="2015-11" db="EMBL/GenBank/DDBJ databases">
        <title>De novo transcriptome assembly of four potential Pierce s Disease insect vectors from Arizona vineyards.</title>
        <authorList>
            <person name="Tassone E.E."/>
        </authorList>
    </citation>
    <scope>NUCLEOTIDE SEQUENCE</scope>
</reference>
<feature type="non-terminal residue" evidence="3">
    <location>
        <position position="101"/>
    </location>
</feature>
<feature type="non-terminal residue" evidence="3">
    <location>
        <position position="1"/>
    </location>
</feature>
<accession>A0A1B6KR33</accession>
<dbReference type="GO" id="GO:0007018">
    <property type="term" value="P:microtubule-based movement"/>
    <property type="evidence" value="ECO:0007669"/>
    <property type="project" value="InterPro"/>
</dbReference>
<dbReference type="AlphaFoldDB" id="A0A1B6KR33"/>
<dbReference type="InterPro" id="IPR001752">
    <property type="entry name" value="Kinesin_motor_dom"/>
</dbReference>
<gene>
    <name evidence="3" type="ORF">g.52505</name>
</gene>
<comment type="caution">
    <text evidence="1">Lacks conserved residue(s) required for the propagation of feature annotation.</text>
</comment>
<dbReference type="PROSITE" id="PS50067">
    <property type="entry name" value="KINESIN_MOTOR_2"/>
    <property type="match status" value="1"/>
</dbReference>
<evidence type="ECO:0000313" key="3">
    <source>
        <dbReference type="EMBL" id="JAT13890.1"/>
    </source>
</evidence>
<dbReference type="EMBL" id="GEBQ01026087">
    <property type="protein sequence ID" value="JAT13890.1"/>
    <property type="molecule type" value="Transcribed_RNA"/>
</dbReference>
<name>A0A1B6KR33_9HEMI</name>